<dbReference type="Pfam" id="PF23559">
    <property type="entry name" value="WHD_DRP"/>
    <property type="match status" value="1"/>
</dbReference>
<dbReference type="Gene3D" id="3.80.10.10">
    <property type="entry name" value="Ribonuclease Inhibitor"/>
    <property type="match status" value="1"/>
</dbReference>
<dbReference type="Pfam" id="PF18052">
    <property type="entry name" value="Rx_N"/>
    <property type="match status" value="2"/>
</dbReference>
<dbReference type="Gene3D" id="1.10.10.10">
    <property type="entry name" value="Winged helix-like DNA-binding domain superfamily/Winged helix DNA-binding domain"/>
    <property type="match status" value="1"/>
</dbReference>
<proteinExistence type="inferred from homology"/>
<comment type="similarity">
    <text evidence="1">Belongs to the disease resistance NB-LRR family.</text>
</comment>
<organism evidence="12 13">
    <name type="scientific">Dichanthelium oligosanthes</name>
    <dbReference type="NCBI Taxonomy" id="888268"/>
    <lineage>
        <taxon>Eukaryota</taxon>
        <taxon>Viridiplantae</taxon>
        <taxon>Streptophyta</taxon>
        <taxon>Embryophyta</taxon>
        <taxon>Tracheophyta</taxon>
        <taxon>Spermatophyta</taxon>
        <taxon>Magnoliopsida</taxon>
        <taxon>Liliopsida</taxon>
        <taxon>Poales</taxon>
        <taxon>Poaceae</taxon>
        <taxon>PACMAD clade</taxon>
        <taxon>Panicoideae</taxon>
        <taxon>Panicodae</taxon>
        <taxon>Paniceae</taxon>
        <taxon>Dichantheliinae</taxon>
        <taxon>Dichanthelium</taxon>
    </lineage>
</organism>
<evidence type="ECO:0000256" key="5">
    <source>
        <dbReference type="ARBA" id="ARBA00022821"/>
    </source>
</evidence>
<dbReference type="InterPro" id="IPR036388">
    <property type="entry name" value="WH-like_DNA-bd_sf"/>
</dbReference>
<keyword evidence="3" id="KW-0677">Repeat</keyword>
<dbReference type="Gene3D" id="1.20.5.4130">
    <property type="match status" value="2"/>
</dbReference>
<dbReference type="Proteomes" id="UP000095767">
    <property type="component" value="Unassembled WGS sequence"/>
</dbReference>
<keyword evidence="4" id="KW-0547">Nucleotide-binding</keyword>
<evidence type="ECO:0000256" key="6">
    <source>
        <dbReference type="ARBA" id="ARBA00023054"/>
    </source>
</evidence>
<sequence>MALAAGAIGALLPKLHELSKEDRILPRRVGREIMSLIAELENIQSALHRVSEAEQLDQQVKLWTMDADGLYHRIDGLIDTFTTGGSQTAIPSGDIIARIKSKLTTAKARRKFASTIRNENRLVHEFVNRHERYRIDSTFFPFRPPRSPASGVADDSGNGDIGIMEMATVAELDALLADANNVYKLPSGLQADIKFLKADLEIVRVVLRKIAEVPAGELDEVTEAWADDLKDVSRNVKRAVDNFQARIGSDPPQSRGKGYSLTMSSMKARRQFARKIRDLKDCLLEVAKRRQRYFVVIDDLWDLAAWNTMEHALVGKSNGSAVLTTSRKFDIAEYVGGLYTLHPLSKTDSRKLLYKRLFNSEDKCPTGLAEKTEKFIEKCGGIPAAINATAVLLASKPWTEKEWYEVHGTADYKLEQALNDPRKILDTSYNDLPFHLKPCLLYMTMFPKGYEISTEHLVWLWIAEGIIQEIQGEILQEVGESYLNELIKRKFIKSVEVNAGGKDLSCSVYDMVYDFIISKSTEQNFVAVVDSSQGRSLPDRVYRLSIQGNSSERTPLQGPLLSDNDHLMGIDNSFLLKYLVIGGNCITGLPQEIANLKLLQTLDLRASGLKELPESVVLIRRLERLCVNSHMNIPDWIGKMEALQELGDINISKPELLKELCKLTKLRVLRFAIWTWDESYDEALLVYLDSLVMVKDRHQNIQSLSILTCCSLNFMGKLDVKLDDKWTPPSFQKLEIKDSAFFTLPRWIGSLQNLSSLTVEVYKLSQEMVDILGKLQSLSSLSMTSKHAPEGKFCIVTDGFKNLTSLHFATNAMGQMFASEPKAMQMLKRLQLWFKALQTEEINQGFNFGVEDLCSLEHVRVEIVCFNATRRVVENAEAAIREAISRGRSRRPNLEIRRVRAADIIENEDEVVVSNTTNREQEKETNNKKSSSRKIRVLSKKFRQKEKGVPRKYRIVSVNLKSHILTLQAL</sequence>
<reference evidence="12 13" key="1">
    <citation type="submission" date="2016-09" db="EMBL/GenBank/DDBJ databases">
        <title>The draft genome of Dichanthelium oligosanthes: A C3 panicoid grass species.</title>
        <authorList>
            <person name="Studer A.J."/>
            <person name="Schnable J.C."/>
            <person name="Brutnell T.P."/>
        </authorList>
    </citation>
    <scope>NUCLEOTIDE SEQUENCE [LARGE SCALE GENOMIC DNA]</scope>
    <source>
        <strain evidence="13">cv. Kellogg 1175</strain>
        <tissue evidence="12">Leaf</tissue>
    </source>
</reference>
<name>A0A1E5VV95_9POAL</name>
<gene>
    <name evidence="12" type="ORF">BAE44_0009988</name>
</gene>
<dbReference type="SUPFAM" id="SSF52540">
    <property type="entry name" value="P-loop containing nucleoside triphosphate hydrolases"/>
    <property type="match status" value="1"/>
</dbReference>
<dbReference type="InterPro" id="IPR055414">
    <property type="entry name" value="LRR_R13L4/SHOC2-like"/>
</dbReference>
<dbReference type="AlphaFoldDB" id="A0A1E5VV95"/>
<feature type="region of interest" description="Disordered" evidence="7">
    <location>
        <begin position="915"/>
        <end position="934"/>
    </location>
</feature>
<dbReference type="GO" id="GO:0043531">
    <property type="term" value="F:ADP binding"/>
    <property type="evidence" value="ECO:0007669"/>
    <property type="project" value="InterPro"/>
</dbReference>
<keyword evidence="13" id="KW-1185">Reference proteome</keyword>
<dbReference type="InterPro" id="IPR042197">
    <property type="entry name" value="Apaf_helical"/>
</dbReference>
<keyword evidence="2" id="KW-0433">Leucine-rich repeat</keyword>
<accession>A0A1E5VV95</accession>
<dbReference type="InterPro" id="IPR027417">
    <property type="entry name" value="P-loop_NTPase"/>
</dbReference>
<evidence type="ECO:0000256" key="2">
    <source>
        <dbReference type="ARBA" id="ARBA00022614"/>
    </source>
</evidence>
<dbReference type="PANTHER" id="PTHR23155">
    <property type="entry name" value="DISEASE RESISTANCE PROTEIN RP"/>
    <property type="match status" value="1"/>
</dbReference>
<dbReference type="GO" id="GO:0009626">
    <property type="term" value="P:plant-type hypersensitive response"/>
    <property type="evidence" value="ECO:0007669"/>
    <property type="project" value="UniProtKB-ARBA"/>
</dbReference>
<dbReference type="FunFam" id="1.10.10.10:FF:000322">
    <property type="entry name" value="Probable disease resistance protein At1g63360"/>
    <property type="match status" value="1"/>
</dbReference>
<dbReference type="Gene3D" id="1.10.8.430">
    <property type="entry name" value="Helical domain of apoptotic protease-activating factors"/>
    <property type="match status" value="1"/>
</dbReference>
<dbReference type="InterPro" id="IPR041118">
    <property type="entry name" value="Rx_N"/>
</dbReference>
<dbReference type="EMBL" id="LWDX02028696">
    <property type="protein sequence ID" value="OEL28994.1"/>
    <property type="molecule type" value="Genomic_DNA"/>
</dbReference>
<dbReference type="Pfam" id="PF23598">
    <property type="entry name" value="LRR_14"/>
    <property type="match status" value="1"/>
</dbReference>
<keyword evidence="5" id="KW-0611">Plant defense</keyword>
<evidence type="ECO:0000256" key="3">
    <source>
        <dbReference type="ARBA" id="ARBA00022737"/>
    </source>
</evidence>
<evidence type="ECO:0000259" key="11">
    <source>
        <dbReference type="Pfam" id="PF23598"/>
    </source>
</evidence>
<feature type="domain" description="Disease resistance R13L4/SHOC-2-like LRR" evidence="11">
    <location>
        <begin position="561"/>
        <end position="885"/>
    </location>
</feature>
<dbReference type="OrthoDB" id="694479at2759"/>
<dbReference type="GO" id="GO:0042742">
    <property type="term" value="P:defense response to bacterium"/>
    <property type="evidence" value="ECO:0007669"/>
    <property type="project" value="UniProtKB-ARBA"/>
</dbReference>
<protein>
    <submittedName>
        <fullName evidence="12">Disease resistance protein RPM1</fullName>
    </submittedName>
</protein>
<comment type="caution">
    <text evidence="12">The sequence shown here is derived from an EMBL/GenBank/DDBJ whole genome shotgun (WGS) entry which is preliminary data.</text>
</comment>
<evidence type="ECO:0000313" key="12">
    <source>
        <dbReference type="EMBL" id="OEL28994.1"/>
    </source>
</evidence>
<feature type="domain" description="Disease resistance protein winged helix" evidence="10">
    <location>
        <begin position="445"/>
        <end position="516"/>
    </location>
</feature>
<dbReference type="InterPro" id="IPR002182">
    <property type="entry name" value="NB-ARC"/>
</dbReference>
<evidence type="ECO:0000259" key="8">
    <source>
        <dbReference type="Pfam" id="PF00931"/>
    </source>
</evidence>
<dbReference type="SUPFAM" id="SSF52058">
    <property type="entry name" value="L domain-like"/>
    <property type="match status" value="1"/>
</dbReference>
<feature type="domain" description="Disease resistance N-terminal" evidence="9">
    <location>
        <begin position="7"/>
        <end position="87"/>
    </location>
</feature>
<feature type="domain" description="NB-ARC" evidence="8">
    <location>
        <begin position="278"/>
        <end position="360"/>
    </location>
</feature>
<dbReference type="GO" id="GO:0002758">
    <property type="term" value="P:innate immune response-activating signaling pathway"/>
    <property type="evidence" value="ECO:0007669"/>
    <property type="project" value="UniProtKB-ARBA"/>
</dbReference>
<keyword evidence="6" id="KW-0175">Coiled coil</keyword>
<dbReference type="InterPro" id="IPR058922">
    <property type="entry name" value="WHD_DRP"/>
</dbReference>
<evidence type="ECO:0000256" key="1">
    <source>
        <dbReference type="ARBA" id="ARBA00008894"/>
    </source>
</evidence>
<dbReference type="Pfam" id="PF00931">
    <property type="entry name" value="NB-ARC"/>
    <property type="match status" value="1"/>
</dbReference>
<evidence type="ECO:0000256" key="4">
    <source>
        <dbReference type="ARBA" id="ARBA00022741"/>
    </source>
</evidence>
<dbReference type="PANTHER" id="PTHR23155:SF1210">
    <property type="entry name" value="AAA+ ATPASE DOMAIN-CONTAINING PROTEIN"/>
    <property type="match status" value="1"/>
</dbReference>
<evidence type="ECO:0000259" key="10">
    <source>
        <dbReference type="Pfam" id="PF23559"/>
    </source>
</evidence>
<evidence type="ECO:0000259" key="9">
    <source>
        <dbReference type="Pfam" id="PF18052"/>
    </source>
</evidence>
<feature type="domain" description="Disease resistance N-terminal" evidence="9">
    <location>
        <begin position="172"/>
        <end position="251"/>
    </location>
</feature>
<dbReference type="InterPro" id="IPR044974">
    <property type="entry name" value="Disease_R_plants"/>
</dbReference>
<evidence type="ECO:0000313" key="13">
    <source>
        <dbReference type="Proteomes" id="UP000095767"/>
    </source>
</evidence>
<evidence type="ECO:0000256" key="7">
    <source>
        <dbReference type="SAM" id="MobiDB-lite"/>
    </source>
</evidence>
<dbReference type="InterPro" id="IPR032675">
    <property type="entry name" value="LRR_dom_sf"/>
</dbReference>